<accession>A0AAN6XKW3</accession>
<dbReference type="Proteomes" id="UP001303160">
    <property type="component" value="Unassembled WGS sequence"/>
</dbReference>
<keyword evidence="2" id="KW-1185">Reference proteome</keyword>
<proteinExistence type="predicted"/>
<evidence type="ECO:0000313" key="2">
    <source>
        <dbReference type="Proteomes" id="UP001303160"/>
    </source>
</evidence>
<organism evidence="1 2">
    <name type="scientific">Triangularia verruculosa</name>
    <dbReference type="NCBI Taxonomy" id="2587418"/>
    <lineage>
        <taxon>Eukaryota</taxon>
        <taxon>Fungi</taxon>
        <taxon>Dikarya</taxon>
        <taxon>Ascomycota</taxon>
        <taxon>Pezizomycotina</taxon>
        <taxon>Sordariomycetes</taxon>
        <taxon>Sordariomycetidae</taxon>
        <taxon>Sordariales</taxon>
        <taxon>Podosporaceae</taxon>
        <taxon>Triangularia</taxon>
    </lineage>
</organism>
<evidence type="ECO:0000313" key="1">
    <source>
        <dbReference type="EMBL" id="KAK4201080.1"/>
    </source>
</evidence>
<protein>
    <submittedName>
        <fullName evidence="1">Uncharacterized protein</fullName>
    </submittedName>
</protein>
<name>A0AAN6XKW3_9PEZI</name>
<gene>
    <name evidence="1" type="ORF">QBC40DRAFT_172317</name>
</gene>
<reference evidence="1" key="2">
    <citation type="submission" date="2023-05" db="EMBL/GenBank/DDBJ databases">
        <authorList>
            <consortium name="Lawrence Berkeley National Laboratory"/>
            <person name="Steindorff A."/>
            <person name="Hensen N."/>
            <person name="Bonometti L."/>
            <person name="Westerberg I."/>
            <person name="Brannstrom I.O."/>
            <person name="Guillou S."/>
            <person name="Cros-Aarteil S."/>
            <person name="Calhoun S."/>
            <person name="Haridas S."/>
            <person name="Kuo A."/>
            <person name="Mondo S."/>
            <person name="Pangilinan J."/>
            <person name="Riley R."/>
            <person name="Labutti K."/>
            <person name="Andreopoulos B."/>
            <person name="Lipzen A."/>
            <person name="Chen C."/>
            <person name="Yanf M."/>
            <person name="Daum C."/>
            <person name="Ng V."/>
            <person name="Clum A."/>
            <person name="Ohm R."/>
            <person name="Martin F."/>
            <person name="Silar P."/>
            <person name="Natvig D."/>
            <person name="Lalanne C."/>
            <person name="Gautier V."/>
            <person name="Ament-Velasquez S.L."/>
            <person name="Kruys A."/>
            <person name="Hutchinson M.I."/>
            <person name="Powell A.J."/>
            <person name="Barry K."/>
            <person name="Miller A.N."/>
            <person name="Grigoriev I.V."/>
            <person name="Debuchy R."/>
            <person name="Gladieux P."/>
            <person name="Thoren M.H."/>
            <person name="Johannesson H."/>
        </authorList>
    </citation>
    <scope>NUCLEOTIDE SEQUENCE</scope>
    <source>
        <strain evidence="1">CBS 315.58</strain>
    </source>
</reference>
<sequence>MAESQPGSSRHWRRTVDRDRAFNSSRECLKSVELLVRVTHGATVTMNAYFSEHSEDCYISRDALEPLGWDYQTDKIRKRKISPWGILKPIGSVQLCVRQPSKDPTTPFKTITFHVVEGSPSQNSFGLVIGQSGCNEILGKEFNFVQFNENCRRKWERQRRREQEQEQALR</sequence>
<comment type="caution">
    <text evidence="1">The sequence shown here is derived from an EMBL/GenBank/DDBJ whole genome shotgun (WGS) entry which is preliminary data.</text>
</comment>
<reference evidence="1" key="1">
    <citation type="journal article" date="2023" name="Mol. Phylogenet. Evol.">
        <title>Genome-scale phylogeny and comparative genomics of the fungal order Sordariales.</title>
        <authorList>
            <person name="Hensen N."/>
            <person name="Bonometti L."/>
            <person name="Westerberg I."/>
            <person name="Brannstrom I.O."/>
            <person name="Guillou S."/>
            <person name="Cros-Aarteil S."/>
            <person name="Calhoun S."/>
            <person name="Haridas S."/>
            <person name="Kuo A."/>
            <person name="Mondo S."/>
            <person name="Pangilinan J."/>
            <person name="Riley R."/>
            <person name="LaButti K."/>
            <person name="Andreopoulos B."/>
            <person name="Lipzen A."/>
            <person name="Chen C."/>
            <person name="Yan M."/>
            <person name="Daum C."/>
            <person name="Ng V."/>
            <person name="Clum A."/>
            <person name="Steindorff A."/>
            <person name="Ohm R.A."/>
            <person name="Martin F."/>
            <person name="Silar P."/>
            <person name="Natvig D.O."/>
            <person name="Lalanne C."/>
            <person name="Gautier V."/>
            <person name="Ament-Velasquez S.L."/>
            <person name="Kruys A."/>
            <person name="Hutchinson M.I."/>
            <person name="Powell A.J."/>
            <person name="Barry K."/>
            <person name="Miller A.N."/>
            <person name="Grigoriev I.V."/>
            <person name="Debuchy R."/>
            <person name="Gladieux P."/>
            <person name="Hiltunen Thoren M."/>
            <person name="Johannesson H."/>
        </authorList>
    </citation>
    <scope>NUCLEOTIDE SEQUENCE</scope>
    <source>
        <strain evidence="1">CBS 315.58</strain>
    </source>
</reference>
<dbReference type="EMBL" id="MU863911">
    <property type="protein sequence ID" value="KAK4201080.1"/>
    <property type="molecule type" value="Genomic_DNA"/>
</dbReference>
<dbReference type="AlphaFoldDB" id="A0AAN6XKW3"/>